<protein>
    <submittedName>
        <fullName evidence="7">Lactate utilization protein A</fullName>
    </submittedName>
</protein>
<keyword evidence="1" id="KW-0004">4Fe-4S</keyword>
<keyword evidence="4" id="KW-0408">Iron</keyword>
<accession>A0A1J5PFE0</accession>
<keyword evidence="3" id="KW-0677">Repeat</keyword>
<evidence type="ECO:0000256" key="3">
    <source>
        <dbReference type="ARBA" id="ARBA00022737"/>
    </source>
</evidence>
<dbReference type="GO" id="GO:0051539">
    <property type="term" value="F:4 iron, 4 sulfur cluster binding"/>
    <property type="evidence" value="ECO:0007669"/>
    <property type="project" value="UniProtKB-KW"/>
</dbReference>
<evidence type="ECO:0000256" key="5">
    <source>
        <dbReference type="ARBA" id="ARBA00023014"/>
    </source>
</evidence>
<evidence type="ECO:0000259" key="6">
    <source>
        <dbReference type="Pfam" id="PF02754"/>
    </source>
</evidence>
<dbReference type="PANTHER" id="PTHR32479">
    <property type="entry name" value="GLYCOLATE OXIDASE IRON-SULFUR SUBUNIT"/>
    <property type="match status" value="1"/>
</dbReference>
<dbReference type="Pfam" id="PF02754">
    <property type="entry name" value="CCG"/>
    <property type="match status" value="2"/>
</dbReference>
<reference evidence="7" key="1">
    <citation type="submission" date="2016-10" db="EMBL/GenBank/DDBJ databases">
        <title>Sequence of Gallionella enrichment culture.</title>
        <authorList>
            <person name="Poehlein A."/>
            <person name="Muehling M."/>
            <person name="Daniel R."/>
        </authorList>
    </citation>
    <scope>NUCLEOTIDE SEQUENCE</scope>
</reference>
<organism evidence="7">
    <name type="scientific">mine drainage metagenome</name>
    <dbReference type="NCBI Taxonomy" id="410659"/>
    <lineage>
        <taxon>unclassified sequences</taxon>
        <taxon>metagenomes</taxon>
        <taxon>ecological metagenomes</taxon>
    </lineage>
</organism>
<dbReference type="GO" id="GO:0016491">
    <property type="term" value="F:oxidoreductase activity"/>
    <property type="evidence" value="ECO:0007669"/>
    <property type="project" value="UniProtKB-ARBA"/>
</dbReference>
<dbReference type="NCBIfam" id="NF008434">
    <property type="entry name" value="PRK11274.1"/>
    <property type="match status" value="1"/>
</dbReference>
<feature type="domain" description="Cysteine-rich" evidence="6">
    <location>
        <begin position="126"/>
        <end position="208"/>
    </location>
</feature>
<name>A0A1J5PFE0_9ZZZZ</name>
<comment type="caution">
    <text evidence="7">The sequence shown here is derived from an EMBL/GenBank/DDBJ whole genome shotgun (WGS) entry which is preliminary data.</text>
</comment>
<dbReference type="GO" id="GO:0046872">
    <property type="term" value="F:metal ion binding"/>
    <property type="evidence" value="ECO:0007669"/>
    <property type="project" value="UniProtKB-KW"/>
</dbReference>
<dbReference type="EMBL" id="MLJW01004457">
    <property type="protein sequence ID" value="OIQ69930.1"/>
    <property type="molecule type" value="Genomic_DNA"/>
</dbReference>
<feature type="domain" description="Cysteine-rich" evidence="6">
    <location>
        <begin position="2"/>
        <end position="76"/>
    </location>
</feature>
<evidence type="ECO:0000256" key="1">
    <source>
        <dbReference type="ARBA" id="ARBA00022485"/>
    </source>
</evidence>
<gene>
    <name evidence="7" type="primary">lutA_25</name>
    <name evidence="7" type="ORF">GALL_484610</name>
</gene>
<evidence type="ECO:0000256" key="2">
    <source>
        <dbReference type="ARBA" id="ARBA00022723"/>
    </source>
</evidence>
<dbReference type="PANTHER" id="PTHR32479:SF17">
    <property type="entry name" value="GLYCOLATE OXIDASE IRON-SULFUR SUBUNIT"/>
    <property type="match status" value="1"/>
</dbReference>
<keyword evidence="5" id="KW-0411">Iron-sulfur</keyword>
<evidence type="ECO:0000313" key="7">
    <source>
        <dbReference type="EMBL" id="OIQ69930.1"/>
    </source>
</evidence>
<proteinExistence type="predicted"/>
<dbReference type="InterPro" id="IPR004017">
    <property type="entry name" value="Cys_rich_dom"/>
</dbReference>
<keyword evidence="2" id="KW-0479">Metal-binding</keyword>
<dbReference type="AlphaFoldDB" id="A0A1J5PFE0"/>
<evidence type="ECO:0000256" key="4">
    <source>
        <dbReference type="ARBA" id="ARBA00023004"/>
    </source>
</evidence>
<sequence length="231" mass="25048">MPNIGAATARVLDAVGVQPLLADGAGCCGAVRQHLTDHAGALADMRRNIDAWWPLVESGAVESIVMDASGCGAMVKEYGRHLLHDPDYADSAQRIAALAKDISEYLPQFAPQLKSLLKGRPVDHLAYHPPCTLQHGQQVRGDAERLLRDLGFDVKLPLESHLCCGSAGTYSVLQPELSKELRNRKLQHLAETAPQRIVSGNIGCIQHLQTGTTIPVQHWVELLDEALHGKP</sequence>